<sequence>MLLHLLLLLWTQGVWAVLRAKCLLTLQREERDPKNHYRPGDLYIGGIISEVKTLFNQVTFKRRPSSQLYANSMMEHSKMLSFILAIQEINQDSHLLPNITLGYTIYDNFDNAGHTSEALLDLLSEGEATVPNYSCGRQRSPLAVLEGTETGFSIQISSMLGTYKIPQISYNFVSQVLRDKTQFPFFYPMLPAEGFQYSGMVKLLLHFRWTLVGLIAIDTEKGEKFLTVLTSMLIKNGIAPGKQRLDRHQFRLFHTYVGRFKGKSFMCSETKDAFSVTVWRRCREREKLQSRPQQMKDQILSLDNYIIYNTIWAVARALHAALLTKSKRRKMEGGKSIKTPRLRPWQNNSLHRVNLGSVEKRGSLDFKLMANPKALEELDKLKKPLPPSRCVESCNPGYRKVQQEGKPICCYNCLRCLEGTISIMEDAEKCSKCPADQHPNNNRDHCIPKIKAFLSYQEHLGIILTSIALFLSFITCFILGTFIKFQDTPIVKANNRDLSYILLVCLLFSFFTPFLFIDQPRRVTCLLRQTAFSIIFSAAISSVLAKTITVCVTR</sequence>
<feature type="transmembrane region" description="Helical" evidence="11">
    <location>
        <begin position="498"/>
        <end position="517"/>
    </location>
</feature>
<keyword evidence="4 12" id="KW-0732">Signal</keyword>
<dbReference type="InParanoid" id="A0A6P9CZQ5"/>
<accession>A0A6P9CZQ5</accession>
<dbReference type="RefSeq" id="XP_060547666.1">
    <property type="nucleotide sequence ID" value="XM_060691683.1"/>
</dbReference>
<evidence type="ECO:0000256" key="11">
    <source>
        <dbReference type="SAM" id="Phobius"/>
    </source>
</evidence>
<keyword evidence="9" id="KW-0325">Glycoprotein</keyword>
<dbReference type="Pfam" id="PF07562">
    <property type="entry name" value="NCD3G"/>
    <property type="match status" value="1"/>
</dbReference>
<evidence type="ECO:0000313" key="14">
    <source>
        <dbReference type="Proteomes" id="UP001652622"/>
    </source>
</evidence>
<keyword evidence="8" id="KW-0675">Receptor</keyword>
<dbReference type="PANTHER" id="PTHR24061">
    <property type="entry name" value="CALCIUM-SENSING RECEPTOR-RELATED"/>
    <property type="match status" value="1"/>
</dbReference>
<evidence type="ECO:0000256" key="2">
    <source>
        <dbReference type="ARBA" id="ARBA00022475"/>
    </source>
</evidence>
<evidence type="ECO:0000256" key="3">
    <source>
        <dbReference type="ARBA" id="ARBA00022692"/>
    </source>
</evidence>
<feature type="transmembrane region" description="Helical" evidence="11">
    <location>
        <begin position="529"/>
        <end position="548"/>
    </location>
</feature>
<evidence type="ECO:0000256" key="5">
    <source>
        <dbReference type="ARBA" id="ARBA00022989"/>
    </source>
</evidence>
<dbReference type="InterPro" id="IPR000337">
    <property type="entry name" value="GPCR_3"/>
</dbReference>
<dbReference type="GeneID" id="117674801"/>
<dbReference type="InterPro" id="IPR017978">
    <property type="entry name" value="GPCR_3_C"/>
</dbReference>
<keyword evidence="10" id="KW-0807">Transducer</keyword>
<evidence type="ECO:0000256" key="7">
    <source>
        <dbReference type="ARBA" id="ARBA00023136"/>
    </source>
</evidence>
<evidence type="ECO:0000256" key="1">
    <source>
        <dbReference type="ARBA" id="ARBA00004651"/>
    </source>
</evidence>
<dbReference type="PROSITE" id="PS50259">
    <property type="entry name" value="G_PROTEIN_RECEP_F3_4"/>
    <property type="match status" value="1"/>
</dbReference>
<proteinExistence type="predicted"/>
<dbReference type="RefSeq" id="XP_034288889.2">
    <property type="nucleotide sequence ID" value="XM_034432998.2"/>
</dbReference>
<keyword evidence="3 11" id="KW-0812">Transmembrane</keyword>
<keyword evidence="5 11" id="KW-1133">Transmembrane helix</keyword>
<evidence type="ECO:0000313" key="15">
    <source>
        <dbReference type="RefSeq" id="XP_034288889.2"/>
    </source>
</evidence>
<dbReference type="Proteomes" id="UP001652622">
    <property type="component" value="Unplaced"/>
</dbReference>
<dbReference type="GO" id="GO:0004930">
    <property type="term" value="F:G protein-coupled receptor activity"/>
    <property type="evidence" value="ECO:0007669"/>
    <property type="project" value="UniProtKB-KW"/>
</dbReference>
<keyword evidence="6" id="KW-0297">G-protein coupled receptor</keyword>
<gene>
    <name evidence="15" type="primary">LOC117674801</name>
    <name evidence="16" type="synonym">LOC132711847</name>
</gene>
<dbReference type="InterPro" id="IPR028082">
    <property type="entry name" value="Peripla_BP_I"/>
</dbReference>
<dbReference type="PRINTS" id="PR00248">
    <property type="entry name" value="GPCRMGR"/>
</dbReference>
<dbReference type="AlphaFoldDB" id="A0A6P9CZQ5"/>
<feature type="transmembrane region" description="Helical" evidence="11">
    <location>
        <begin position="460"/>
        <end position="483"/>
    </location>
</feature>
<keyword evidence="7 11" id="KW-0472">Membrane</keyword>
<dbReference type="InterPro" id="IPR001828">
    <property type="entry name" value="ANF_lig-bd_rcpt"/>
</dbReference>
<evidence type="ECO:0000256" key="9">
    <source>
        <dbReference type="ARBA" id="ARBA00023180"/>
    </source>
</evidence>
<evidence type="ECO:0000256" key="4">
    <source>
        <dbReference type="ARBA" id="ARBA00022729"/>
    </source>
</evidence>
<dbReference type="GO" id="GO:0005886">
    <property type="term" value="C:plasma membrane"/>
    <property type="evidence" value="ECO:0007669"/>
    <property type="project" value="UniProtKB-SubCell"/>
</dbReference>
<reference evidence="15 16" key="1">
    <citation type="submission" date="2025-05" db="UniProtKB">
        <authorList>
            <consortium name="RefSeq"/>
        </authorList>
    </citation>
    <scope>IDENTIFICATION</scope>
    <source>
        <tissue evidence="15 16">Blood</tissue>
    </source>
</reference>
<dbReference type="SUPFAM" id="SSF53822">
    <property type="entry name" value="Periplasmic binding protein-like I"/>
    <property type="match status" value="1"/>
</dbReference>
<name>A0A6P9CZQ5_PANGU</name>
<evidence type="ECO:0000259" key="13">
    <source>
        <dbReference type="PROSITE" id="PS50259"/>
    </source>
</evidence>
<dbReference type="InterPro" id="IPR038550">
    <property type="entry name" value="GPCR_3_9-Cys_sf"/>
</dbReference>
<dbReference type="InterPro" id="IPR011500">
    <property type="entry name" value="GPCR_3_9-Cys_dom"/>
</dbReference>
<dbReference type="Gene3D" id="2.10.50.30">
    <property type="entry name" value="GPCR, family 3, nine cysteines domain"/>
    <property type="match status" value="1"/>
</dbReference>
<organism evidence="14 15">
    <name type="scientific">Pantherophis guttatus</name>
    <name type="common">Corn snake</name>
    <name type="synonym">Elaphe guttata</name>
    <dbReference type="NCBI Taxonomy" id="94885"/>
    <lineage>
        <taxon>Eukaryota</taxon>
        <taxon>Metazoa</taxon>
        <taxon>Chordata</taxon>
        <taxon>Craniata</taxon>
        <taxon>Vertebrata</taxon>
        <taxon>Euteleostomi</taxon>
        <taxon>Lepidosauria</taxon>
        <taxon>Squamata</taxon>
        <taxon>Bifurcata</taxon>
        <taxon>Unidentata</taxon>
        <taxon>Episquamata</taxon>
        <taxon>Toxicofera</taxon>
        <taxon>Serpentes</taxon>
        <taxon>Colubroidea</taxon>
        <taxon>Colubridae</taxon>
        <taxon>Colubrinae</taxon>
        <taxon>Pantherophis</taxon>
    </lineage>
</organism>
<dbReference type="InterPro" id="IPR000068">
    <property type="entry name" value="GPCR_3_Ca_sens_rcpt-rel"/>
</dbReference>
<dbReference type="PANTHER" id="PTHR24061:SF599">
    <property type="entry name" value="G-PROTEIN COUPLED RECEPTORS FAMILY 3 PROFILE DOMAIN-CONTAINING PROTEIN"/>
    <property type="match status" value="1"/>
</dbReference>
<evidence type="ECO:0000256" key="12">
    <source>
        <dbReference type="SAM" id="SignalP"/>
    </source>
</evidence>
<feature type="domain" description="G-protein coupled receptors family 3 profile" evidence="13">
    <location>
        <begin position="460"/>
        <end position="550"/>
    </location>
</feature>
<evidence type="ECO:0000256" key="8">
    <source>
        <dbReference type="ARBA" id="ARBA00023170"/>
    </source>
</evidence>
<feature type="chain" id="PRO_5045019802" evidence="12">
    <location>
        <begin position="17"/>
        <end position="554"/>
    </location>
</feature>
<comment type="subcellular location">
    <subcellularLocation>
        <location evidence="1">Cell membrane</location>
        <topology evidence="1">Multi-pass membrane protein</topology>
    </subcellularLocation>
</comment>
<dbReference type="Pfam" id="PF01094">
    <property type="entry name" value="ANF_receptor"/>
    <property type="match status" value="1"/>
</dbReference>
<dbReference type="Gene3D" id="3.40.50.2300">
    <property type="match status" value="3"/>
</dbReference>
<dbReference type="Pfam" id="PF00003">
    <property type="entry name" value="7tm_3"/>
    <property type="match status" value="1"/>
</dbReference>
<protein>
    <submittedName>
        <fullName evidence="15 16">Vomeronasal type-2 receptor 26-like</fullName>
    </submittedName>
</protein>
<dbReference type="KEGG" id="pgut:117674801"/>
<keyword evidence="14" id="KW-1185">Reference proteome</keyword>
<keyword evidence="2" id="KW-1003">Cell membrane</keyword>
<evidence type="ECO:0000313" key="16">
    <source>
        <dbReference type="RefSeq" id="XP_060547666.1"/>
    </source>
</evidence>
<evidence type="ECO:0000256" key="6">
    <source>
        <dbReference type="ARBA" id="ARBA00023040"/>
    </source>
</evidence>
<feature type="signal peptide" evidence="12">
    <location>
        <begin position="1"/>
        <end position="16"/>
    </location>
</feature>
<evidence type="ECO:0000256" key="10">
    <source>
        <dbReference type="ARBA" id="ARBA00023224"/>
    </source>
</evidence>